<protein>
    <submittedName>
        <fullName evidence="2">Uncharacterized protein</fullName>
    </submittedName>
</protein>
<dbReference type="KEGG" id="cme:CYME_CMB140C"/>
<gene>
    <name evidence="2" type="ORF">CYME_CMB140C</name>
</gene>
<evidence type="ECO:0000313" key="2">
    <source>
        <dbReference type="EMBL" id="BAM78937.1"/>
    </source>
</evidence>
<evidence type="ECO:0000256" key="1">
    <source>
        <dbReference type="SAM" id="MobiDB-lite"/>
    </source>
</evidence>
<proteinExistence type="predicted"/>
<reference evidence="2 3" key="1">
    <citation type="journal article" date="2004" name="Nature">
        <title>Genome sequence of the ultrasmall unicellular red alga Cyanidioschyzon merolae 10D.</title>
        <authorList>
            <person name="Matsuzaki M."/>
            <person name="Misumi O."/>
            <person name="Shin-i T."/>
            <person name="Maruyama S."/>
            <person name="Takahara M."/>
            <person name="Miyagishima S."/>
            <person name="Mori T."/>
            <person name="Nishida K."/>
            <person name="Yagisawa F."/>
            <person name="Nishida K."/>
            <person name="Yoshida Y."/>
            <person name="Nishimura Y."/>
            <person name="Nakao S."/>
            <person name="Kobayashi T."/>
            <person name="Momoyama Y."/>
            <person name="Higashiyama T."/>
            <person name="Minoda A."/>
            <person name="Sano M."/>
            <person name="Nomoto H."/>
            <person name="Oishi K."/>
            <person name="Hayashi H."/>
            <person name="Ohta F."/>
            <person name="Nishizaka S."/>
            <person name="Haga S."/>
            <person name="Miura S."/>
            <person name="Morishita T."/>
            <person name="Kabeya Y."/>
            <person name="Terasawa K."/>
            <person name="Suzuki Y."/>
            <person name="Ishii Y."/>
            <person name="Asakawa S."/>
            <person name="Takano H."/>
            <person name="Ohta N."/>
            <person name="Kuroiwa H."/>
            <person name="Tanaka K."/>
            <person name="Shimizu N."/>
            <person name="Sugano S."/>
            <person name="Sato N."/>
            <person name="Nozaki H."/>
            <person name="Ogasawara N."/>
            <person name="Kohara Y."/>
            <person name="Kuroiwa T."/>
        </authorList>
    </citation>
    <scope>NUCLEOTIDE SEQUENCE [LARGE SCALE GENOMIC DNA]</scope>
    <source>
        <strain evidence="2 3">10D</strain>
    </source>
</reference>
<sequence>MLPVQSLPIQRLGFVLPSPCQLQSRGVSHLPRRQAGAAGSRSARTARRCVPPAKLRMSTAERDNPGWTGQDALDPDTALAAEILRQLVERSAGTEERNQNEALPRETLRELGSRGAQSLGRIWQQTDADANLSEFTLAQQLTENTRAALRELIERRSAAATSAWLRMERELSRFETEKEHVRALIQEQNHPLALLRAVPRFILNSAHLRNLCLATAFTAIALVYVTLGTIQGAPYQNATIVCTVVAAGSMLYASQRREY</sequence>
<dbReference type="Proteomes" id="UP000007014">
    <property type="component" value="Chromosome 2"/>
</dbReference>
<dbReference type="AlphaFoldDB" id="M1VA46"/>
<dbReference type="RefSeq" id="XP_005535223.1">
    <property type="nucleotide sequence ID" value="XM_005535166.1"/>
</dbReference>
<feature type="region of interest" description="Disordered" evidence="1">
    <location>
        <begin position="25"/>
        <end position="47"/>
    </location>
</feature>
<dbReference type="GeneID" id="16992343"/>
<dbReference type="Gramene" id="CMB140CT">
    <property type="protein sequence ID" value="CMB140CT"/>
    <property type="gene ID" value="CMB140C"/>
</dbReference>
<dbReference type="EMBL" id="AP006484">
    <property type="protein sequence ID" value="BAM78937.1"/>
    <property type="molecule type" value="Genomic_DNA"/>
</dbReference>
<feature type="compositionally biased region" description="Low complexity" evidence="1">
    <location>
        <begin position="33"/>
        <end position="43"/>
    </location>
</feature>
<name>M1VA46_CYAM1</name>
<accession>M1VA46</accession>
<evidence type="ECO:0000313" key="3">
    <source>
        <dbReference type="Proteomes" id="UP000007014"/>
    </source>
</evidence>
<reference evidence="2 3" key="2">
    <citation type="journal article" date="2007" name="BMC Biol.">
        <title>A 100%-complete sequence reveals unusually simple genomic features in the hot-spring red alga Cyanidioschyzon merolae.</title>
        <authorList>
            <person name="Nozaki H."/>
            <person name="Takano H."/>
            <person name="Misumi O."/>
            <person name="Terasawa K."/>
            <person name="Matsuzaki M."/>
            <person name="Maruyama S."/>
            <person name="Nishida K."/>
            <person name="Yagisawa F."/>
            <person name="Yoshida Y."/>
            <person name="Fujiwara T."/>
            <person name="Takio S."/>
            <person name="Tamura K."/>
            <person name="Chung S.J."/>
            <person name="Nakamura S."/>
            <person name="Kuroiwa H."/>
            <person name="Tanaka K."/>
            <person name="Sato N."/>
            <person name="Kuroiwa T."/>
        </authorList>
    </citation>
    <scope>NUCLEOTIDE SEQUENCE [LARGE SCALE GENOMIC DNA]</scope>
    <source>
        <strain evidence="2 3">10D</strain>
    </source>
</reference>
<dbReference type="HOGENOM" id="CLU_1075007_0_0_1"/>
<keyword evidence="3" id="KW-1185">Reference proteome</keyword>
<organism evidence="2 3">
    <name type="scientific">Cyanidioschyzon merolae (strain NIES-3377 / 10D)</name>
    <name type="common">Unicellular red alga</name>
    <dbReference type="NCBI Taxonomy" id="280699"/>
    <lineage>
        <taxon>Eukaryota</taxon>
        <taxon>Rhodophyta</taxon>
        <taxon>Bangiophyceae</taxon>
        <taxon>Cyanidiales</taxon>
        <taxon>Cyanidiaceae</taxon>
        <taxon>Cyanidioschyzon</taxon>
    </lineage>
</organism>